<dbReference type="SUPFAM" id="SSF53067">
    <property type="entry name" value="Actin-like ATPase domain"/>
    <property type="match status" value="2"/>
</dbReference>
<dbReference type="CDD" id="cd10229">
    <property type="entry name" value="ASKHA_NBD_HSP70_HSPA12"/>
    <property type="match status" value="1"/>
</dbReference>
<dbReference type="EMBL" id="HBIN01016834">
    <property type="protein sequence ID" value="CAE0442703.1"/>
    <property type="molecule type" value="Transcribed_RNA"/>
</dbReference>
<name>A0A6S8EBA4_9STRA</name>
<dbReference type="EMBL" id="HBIN01016833">
    <property type="protein sequence ID" value="CAE0442702.1"/>
    <property type="molecule type" value="Transcribed_RNA"/>
</dbReference>
<evidence type="ECO:0000313" key="1">
    <source>
        <dbReference type="EMBL" id="CAE0442702.1"/>
    </source>
</evidence>
<dbReference type="AlphaFoldDB" id="A0A6S8EBA4"/>
<organism evidence="1">
    <name type="scientific">Aplanochytrium stocchinoi</name>
    <dbReference type="NCBI Taxonomy" id="215587"/>
    <lineage>
        <taxon>Eukaryota</taxon>
        <taxon>Sar</taxon>
        <taxon>Stramenopiles</taxon>
        <taxon>Bigyra</taxon>
        <taxon>Labyrinthulomycetes</taxon>
        <taxon>Thraustochytrida</taxon>
        <taxon>Thraustochytriidae</taxon>
        <taxon>Aplanochytrium</taxon>
    </lineage>
</organism>
<proteinExistence type="predicted"/>
<sequence length="675" mass="76321">MKSRTRKGKEKTMENFLGAFMDNYTSAEEKRCVISLDFGSTHCGVAYALTSGHEEGTRPVIKSKVYERKYPKEPTCCIFDSTTQQLTHFGFEARKEYLRRLENDEVLHTMYFEGRSIKMRLWDSSLRPDTSVQTVDGKGELPLIRVVAGILGYLKNEGLTLATKGTNLELEVSEVLWVITVPSIWQEADKQFMRKAAHKAKIIPRPESADLILALEPECAVIAAEESEKGFLTGDKVLTLDCGGGTVDICCVEVTATRFETKVENKDLPPGEQKRPTLRLRQLIEPTGGNWGSTYIDQNFLSFMSYLLEDPRLEKLRNKNPGAILELLNEFEQVKTSITEKDYVSMKGSKAINLAEILDTMSAGGTEVKLADLVETYNFKCEEKDNGMGGIGILGRKGHETNLVMPMALIKTFFKPVIDKILNEVESLLMKDELLDLTHLLLVGGFAESDVLQHELSDRLRDRVKLLLPRRPTRVVQKGAVEYGLDPAIISTRRARQTIGIKVTMHEEDIPDPDNPEHEKHKFFDKASKQYFVRDIFNAYVKKGQEIETTYIVSRKFEPQSKTNTKVKFDIYATDGETPLHVTEPGCVRLAKLVIDINPDDNPRLECRMRFASTEISAEIKNLKTGEVKELLLQYNNMGLSQAAGTLSTFVRVPVREIMPWGEMEFDSMEMSEML</sequence>
<dbReference type="PANTHER" id="PTHR14187:SF5">
    <property type="entry name" value="HEAT SHOCK 70 KDA PROTEIN 12A"/>
    <property type="match status" value="1"/>
</dbReference>
<protein>
    <submittedName>
        <fullName evidence="1">Uncharacterized protein</fullName>
    </submittedName>
</protein>
<dbReference type="PANTHER" id="PTHR14187">
    <property type="entry name" value="ALPHA KINASE/ELONGATION FACTOR 2 KINASE"/>
    <property type="match status" value="1"/>
</dbReference>
<dbReference type="InterPro" id="IPR043129">
    <property type="entry name" value="ATPase_NBD"/>
</dbReference>
<gene>
    <name evidence="1" type="ORF">ASTO00021_LOCUS12812</name>
    <name evidence="2" type="ORF">ASTO00021_LOCUS12813</name>
</gene>
<evidence type="ECO:0000313" key="2">
    <source>
        <dbReference type="EMBL" id="CAE0442703.1"/>
    </source>
</evidence>
<accession>A0A6S8EBA4</accession>
<reference evidence="1" key="1">
    <citation type="submission" date="2021-01" db="EMBL/GenBank/DDBJ databases">
        <authorList>
            <person name="Corre E."/>
            <person name="Pelletier E."/>
            <person name="Niang G."/>
            <person name="Scheremetjew M."/>
            <person name="Finn R."/>
            <person name="Kale V."/>
            <person name="Holt S."/>
            <person name="Cochrane G."/>
            <person name="Meng A."/>
            <person name="Brown T."/>
            <person name="Cohen L."/>
        </authorList>
    </citation>
    <scope>NUCLEOTIDE SEQUENCE</scope>
    <source>
        <strain evidence="1">GSBS06</strain>
    </source>
</reference>
<dbReference type="Gene3D" id="3.30.420.40">
    <property type="match status" value="1"/>
</dbReference>